<accession>A0ABP6VGI6</accession>
<protein>
    <submittedName>
        <fullName evidence="1">Uncharacterized protein</fullName>
    </submittedName>
</protein>
<evidence type="ECO:0000313" key="2">
    <source>
        <dbReference type="Proteomes" id="UP001500689"/>
    </source>
</evidence>
<comment type="caution">
    <text evidence="1">The sequence shown here is derived from an EMBL/GenBank/DDBJ whole genome shotgun (WGS) entry which is preliminary data.</text>
</comment>
<name>A0ABP6VGI6_9PSEU</name>
<gene>
    <name evidence="1" type="ORF">GCM10022222_18780</name>
</gene>
<dbReference type="RefSeq" id="WP_344857582.1">
    <property type="nucleotide sequence ID" value="NZ_BAAAZN010000003.1"/>
</dbReference>
<evidence type="ECO:0000313" key="1">
    <source>
        <dbReference type="EMBL" id="GAA3535418.1"/>
    </source>
</evidence>
<dbReference type="EMBL" id="BAAAZN010000003">
    <property type="protein sequence ID" value="GAA3535418.1"/>
    <property type="molecule type" value="Genomic_DNA"/>
</dbReference>
<sequence length="53" mass="5669">MSDGNFFDGAAHTVFQGRDVYGGVHFHQQARPVVPPLQVLEPAALPQQRGPAG</sequence>
<reference evidence="2" key="1">
    <citation type="journal article" date="2019" name="Int. J. Syst. Evol. Microbiol.">
        <title>The Global Catalogue of Microorganisms (GCM) 10K type strain sequencing project: providing services to taxonomists for standard genome sequencing and annotation.</title>
        <authorList>
            <consortium name="The Broad Institute Genomics Platform"/>
            <consortium name="The Broad Institute Genome Sequencing Center for Infectious Disease"/>
            <person name="Wu L."/>
            <person name="Ma J."/>
        </authorList>
    </citation>
    <scope>NUCLEOTIDE SEQUENCE [LARGE SCALE GENOMIC DNA]</scope>
    <source>
        <strain evidence="2">JCM 16898</strain>
    </source>
</reference>
<keyword evidence="2" id="KW-1185">Reference proteome</keyword>
<proteinExistence type="predicted"/>
<dbReference type="Proteomes" id="UP001500689">
    <property type="component" value="Unassembled WGS sequence"/>
</dbReference>
<organism evidence="1 2">
    <name type="scientific">Amycolatopsis ultiminotia</name>
    <dbReference type="NCBI Taxonomy" id="543629"/>
    <lineage>
        <taxon>Bacteria</taxon>
        <taxon>Bacillati</taxon>
        <taxon>Actinomycetota</taxon>
        <taxon>Actinomycetes</taxon>
        <taxon>Pseudonocardiales</taxon>
        <taxon>Pseudonocardiaceae</taxon>
        <taxon>Amycolatopsis</taxon>
    </lineage>
</organism>